<dbReference type="Gene3D" id="3.40.50.880">
    <property type="match status" value="1"/>
</dbReference>
<feature type="domain" description="Glutamine amidotransferase" evidence="11">
    <location>
        <begin position="7"/>
        <end position="257"/>
    </location>
</feature>
<comment type="pathway">
    <text evidence="1">Amino-acid biosynthesis; L-histidine biosynthesis; L-histidine from 5-phospho-alpha-D-ribose 1-diphosphate: step 5/9.</text>
</comment>
<protein>
    <recommendedName>
        <fullName evidence="11">Glutamine amidotransferase domain-containing protein</fullName>
    </recommendedName>
</protein>
<evidence type="ECO:0000256" key="9">
    <source>
        <dbReference type="RuleBase" id="RU003657"/>
    </source>
</evidence>
<dbReference type="OMA" id="SIDPRRM"/>
<dbReference type="HOGENOM" id="CLU_037550_0_0_1"/>
<dbReference type="Proteomes" id="UP000019373">
    <property type="component" value="Unassembled WGS sequence"/>
</dbReference>
<dbReference type="Gene3D" id="3.20.20.70">
    <property type="entry name" value="Aldolase class I"/>
    <property type="match status" value="1"/>
</dbReference>
<dbReference type="GO" id="GO:0016829">
    <property type="term" value="F:lyase activity"/>
    <property type="evidence" value="ECO:0007669"/>
    <property type="project" value="UniProtKB-KW"/>
</dbReference>
<dbReference type="CDD" id="cd01748">
    <property type="entry name" value="GATase1_IGP_Synthase"/>
    <property type="match status" value="1"/>
</dbReference>
<keyword evidence="5 9" id="KW-0368">Histidine biosynthesis</keyword>
<accession>U1HU29</accession>
<dbReference type="SUPFAM" id="SSF52317">
    <property type="entry name" value="Class I glutamine amidotransferase-like"/>
    <property type="match status" value="1"/>
</dbReference>
<evidence type="ECO:0000256" key="10">
    <source>
        <dbReference type="SAM" id="MobiDB-lite"/>
    </source>
</evidence>
<dbReference type="SUPFAM" id="SSF51366">
    <property type="entry name" value="Ribulose-phoshate binding barrel"/>
    <property type="match status" value="1"/>
</dbReference>
<evidence type="ECO:0000259" key="11">
    <source>
        <dbReference type="Pfam" id="PF00117"/>
    </source>
</evidence>
<dbReference type="EMBL" id="KE721034">
    <property type="protein sequence ID" value="ERF72784.1"/>
    <property type="molecule type" value="Genomic_DNA"/>
</dbReference>
<sequence length="540" mass="57956">MGKKVHLLDYVAGNIRSLVNAIEKCGYEVEWIRSPEDVKDAEVRDTVFSYSIDEALSISFYICTLRIVDSVHKLILPGVGHFSHCLTSLSNANYLPAIHAHLASGKPFFGICVGLQALFTGSDEAPGVAGLGVINGQLRRFDESKTSATNARGAVKARKSVPCIGWNSASLAPAVDSASTSRHSFYGLEDWRKYYYVHSYFAPYGPGCELEKQGWTVATARYGDETYAGAIGKGNVFATQFHPEKSGEAGLKVIKAFLEGRTWEAVSHPAIANGTQAPQAVKVESSTNGLTRRIIACLDVRANDDGDLVVTKGDQYDVREKASVPTNNTSSSSSSTSTTKHLAGQVRNLGKPVHLAEKYYRQSADEITFLNITSFRSSPLTDLPMLEILRQVSRTVFVPLTIGGGIRDTIDPSTGRTASALEVAKLYFASGADKVSIGSEAVTAAEDYYAAGGQLSGKTAIETISAAYGCQAVVVSVDPKRVFTEPEAKASFHGKWLVRSASCTTINVDTIEEALSNHVSTRKAHETPSPEVGSDPSHGT</sequence>
<evidence type="ECO:0000256" key="6">
    <source>
        <dbReference type="ARBA" id="ARBA00023239"/>
    </source>
</evidence>
<gene>
    <name evidence="12" type="ORF">EPUS_04219</name>
</gene>
<dbReference type="InterPro" id="IPR006062">
    <property type="entry name" value="His_biosynth"/>
</dbReference>
<evidence type="ECO:0000256" key="3">
    <source>
        <dbReference type="ARBA" id="ARBA00022801"/>
    </source>
</evidence>
<feature type="compositionally biased region" description="Low complexity" evidence="10">
    <location>
        <begin position="326"/>
        <end position="339"/>
    </location>
</feature>
<dbReference type="GO" id="GO:0000105">
    <property type="term" value="P:L-histidine biosynthetic process"/>
    <property type="evidence" value="ECO:0007669"/>
    <property type="project" value="UniProtKB-UniPathway"/>
</dbReference>
<dbReference type="eggNOG" id="KOG0623">
    <property type="taxonomic scope" value="Eukaryota"/>
</dbReference>
<dbReference type="GO" id="GO:0004359">
    <property type="term" value="F:glutaminase activity"/>
    <property type="evidence" value="ECO:0007669"/>
    <property type="project" value="UniProtKB-EC"/>
</dbReference>
<evidence type="ECO:0000256" key="4">
    <source>
        <dbReference type="ARBA" id="ARBA00022962"/>
    </source>
</evidence>
<reference evidence="13" key="1">
    <citation type="journal article" date="2014" name="BMC Genomics">
        <title>Genome characteristics reveal the impact of lichenization on lichen-forming fungus Endocarpon pusillum Hedwig (Verrucariales, Ascomycota).</title>
        <authorList>
            <person name="Wang Y.-Y."/>
            <person name="Liu B."/>
            <person name="Zhang X.-Y."/>
            <person name="Zhou Q.-M."/>
            <person name="Zhang T."/>
            <person name="Li H."/>
            <person name="Yu Y.-F."/>
            <person name="Zhang X.-L."/>
            <person name="Hao X.-Y."/>
            <person name="Wang M."/>
            <person name="Wang L."/>
            <person name="Wei J.-C."/>
        </authorList>
    </citation>
    <scope>NUCLEOTIDE SEQUENCE [LARGE SCALE GENOMIC DNA]</scope>
    <source>
        <strain evidence="13">Z07020 / HMAS-L-300199</strain>
    </source>
</reference>
<evidence type="ECO:0000256" key="7">
    <source>
        <dbReference type="ARBA" id="ARBA00047838"/>
    </source>
</evidence>
<comment type="catalytic activity">
    <reaction evidence="7">
        <text>5-[(5-phospho-1-deoxy-D-ribulos-1-ylimino)methylamino]-1-(5-phospho-beta-D-ribosyl)imidazole-4-carboxamide + L-glutamine = D-erythro-1-(imidazol-4-yl)glycerol 3-phosphate + 5-amino-1-(5-phospho-beta-D-ribosyl)imidazole-4-carboxamide + L-glutamate + H(+)</text>
        <dbReference type="Rhea" id="RHEA:24793"/>
        <dbReference type="ChEBI" id="CHEBI:15378"/>
        <dbReference type="ChEBI" id="CHEBI:29985"/>
        <dbReference type="ChEBI" id="CHEBI:58278"/>
        <dbReference type="ChEBI" id="CHEBI:58359"/>
        <dbReference type="ChEBI" id="CHEBI:58475"/>
        <dbReference type="ChEBI" id="CHEBI:58525"/>
        <dbReference type="EC" id="4.3.2.10"/>
    </reaction>
</comment>
<comment type="catalytic activity">
    <reaction evidence="8">
        <text>L-glutamine + H2O = L-glutamate + NH4(+)</text>
        <dbReference type="Rhea" id="RHEA:15889"/>
        <dbReference type="ChEBI" id="CHEBI:15377"/>
        <dbReference type="ChEBI" id="CHEBI:28938"/>
        <dbReference type="ChEBI" id="CHEBI:29985"/>
        <dbReference type="ChEBI" id="CHEBI:58359"/>
        <dbReference type="EC" id="3.5.1.2"/>
    </reaction>
</comment>
<dbReference type="UniPathway" id="UPA00031">
    <property type="reaction ID" value="UER00010"/>
</dbReference>
<keyword evidence="3" id="KW-0378">Hydrolase</keyword>
<dbReference type="RefSeq" id="XP_007801506.1">
    <property type="nucleotide sequence ID" value="XM_007803315.1"/>
</dbReference>
<evidence type="ECO:0000256" key="1">
    <source>
        <dbReference type="ARBA" id="ARBA00005091"/>
    </source>
</evidence>
<keyword evidence="6" id="KW-0456">Lyase</keyword>
<dbReference type="InterPro" id="IPR011060">
    <property type="entry name" value="RibuloseP-bd_barrel"/>
</dbReference>
<dbReference type="GeneID" id="19239250"/>
<evidence type="ECO:0000256" key="8">
    <source>
        <dbReference type="ARBA" id="ARBA00049534"/>
    </source>
</evidence>
<dbReference type="InterPro" id="IPR050064">
    <property type="entry name" value="IGPS_HisA/HisF"/>
</dbReference>
<comment type="similarity">
    <text evidence="9">Belongs to the HisA/HisF family.</text>
</comment>
<dbReference type="Pfam" id="PF00977">
    <property type="entry name" value="His_biosynth"/>
    <property type="match status" value="1"/>
</dbReference>
<organism evidence="12 13">
    <name type="scientific">Endocarpon pusillum (strain Z07020 / HMAS-L-300199)</name>
    <name type="common">Lichen-forming fungus</name>
    <dbReference type="NCBI Taxonomy" id="1263415"/>
    <lineage>
        <taxon>Eukaryota</taxon>
        <taxon>Fungi</taxon>
        <taxon>Dikarya</taxon>
        <taxon>Ascomycota</taxon>
        <taxon>Pezizomycotina</taxon>
        <taxon>Eurotiomycetes</taxon>
        <taxon>Chaetothyriomycetidae</taxon>
        <taxon>Verrucariales</taxon>
        <taxon>Verrucariaceae</taxon>
        <taxon>Endocarpon</taxon>
    </lineage>
</organism>
<dbReference type="GO" id="GO:0000107">
    <property type="term" value="F:imidazoleglycerol-phosphate synthase activity"/>
    <property type="evidence" value="ECO:0007669"/>
    <property type="project" value="EnsemblFungi"/>
</dbReference>
<evidence type="ECO:0000313" key="13">
    <source>
        <dbReference type="Proteomes" id="UP000019373"/>
    </source>
</evidence>
<dbReference type="NCBIfam" id="TIGR01855">
    <property type="entry name" value="IMP_synth_hisH"/>
    <property type="match status" value="1"/>
</dbReference>
<feature type="region of interest" description="Disordered" evidence="10">
    <location>
        <begin position="320"/>
        <end position="343"/>
    </location>
</feature>
<dbReference type="PANTHER" id="PTHR21235:SF2">
    <property type="entry name" value="IMIDAZOLE GLYCEROL PHOSPHATE SYNTHASE HISHF"/>
    <property type="match status" value="1"/>
</dbReference>
<evidence type="ECO:0000256" key="2">
    <source>
        <dbReference type="ARBA" id="ARBA00022605"/>
    </source>
</evidence>
<name>U1HU29_ENDPU</name>
<dbReference type="InterPro" id="IPR013785">
    <property type="entry name" value="Aldolase_TIM"/>
</dbReference>
<dbReference type="InterPro" id="IPR017926">
    <property type="entry name" value="GATASE"/>
</dbReference>
<dbReference type="PROSITE" id="PS51273">
    <property type="entry name" value="GATASE_TYPE_1"/>
    <property type="match status" value="1"/>
</dbReference>
<dbReference type="InterPro" id="IPR029062">
    <property type="entry name" value="Class_I_gatase-like"/>
</dbReference>
<dbReference type="Pfam" id="PF00117">
    <property type="entry name" value="GATase"/>
    <property type="match status" value="1"/>
</dbReference>
<dbReference type="PANTHER" id="PTHR21235">
    <property type="entry name" value="IMIDAZOLE GLYCEROL PHOSPHATE SYNTHASE SUBUNIT HISF/H IGP SYNTHASE SUBUNIT HISF/H"/>
    <property type="match status" value="1"/>
</dbReference>
<keyword evidence="2 9" id="KW-0028">Amino-acid biosynthesis</keyword>
<proteinExistence type="inferred from homology"/>
<evidence type="ECO:0000256" key="5">
    <source>
        <dbReference type="ARBA" id="ARBA00023102"/>
    </source>
</evidence>
<dbReference type="InterPro" id="IPR010139">
    <property type="entry name" value="Imidazole-glycPsynth_HisH"/>
</dbReference>
<keyword evidence="13" id="KW-1185">Reference proteome</keyword>
<evidence type="ECO:0000313" key="12">
    <source>
        <dbReference type="EMBL" id="ERF72784.1"/>
    </source>
</evidence>
<dbReference type="OrthoDB" id="10254903at2759"/>
<keyword evidence="4" id="KW-0315">Glutamine amidotransferase</keyword>
<feature type="region of interest" description="Disordered" evidence="10">
    <location>
        <begin position="517"/>
        <end position="540"/>
    </location>
</feature>
<dbReference type="AlphaFoldDB" id="U1HU29"/>